<keyword evidence="5" id="KW-0963">Cytoplasm</keyword>
<organism evidence="7 8">
    <name type="scientific">Symbiodinium necroappetens</name>
    <dbReference type="NCBI Taxonomy" id="1628268"/>
    <lineage>
        <taxon>Eukaryota</taxon>
        <taxon>Sar</taxon>
        <taxon>Alveolata</taxon>
        <taxon>Dinophyceae</taxon>
        <taxon>Suessiales</taxon>
        <taxon>Symbiodiniaceae</taxon>
        <taxon>Symbiodinium</taxon>
    </lineage>
</organism>
<dbReference type="FunFam" id="1.10.238.10:FF:000001">
    <property type="entry name" value="Calmodulin 1"/>
    <property type="match status" value="1"/>
</dbReference>
<dbReference type="EMBL" id="CAJNJA010062620">
    <property type="protein sequence ID" value="CAE7876996.1"/>
    <property type="molecule type" value="Genomic_DNA"/>
</dbReference>
<dbReference type="InterPro" id="IPR050230">
    <property type="entry name" value="CALM/Myosin/TropC-like"/>
</dbReference>
<evidence type="ECO:0000313" key="7">
    <source>
        <dbReference type="EMBL" id="CAE7876996.1"/>
    </source>
</evidence>
<dbReference type="InterPro" id="IPR002048">
    <property type="entry name" value="EF_hand_dom"/>
</dbReference>
<keyword evidence="8" id="KW-1185">Reference proteome</keyword>
<dbReference type="OrthoDB" id="26525at2759"/>
<feature type="domain" description="EF-hand" evidence="6">
    <location>
        <begin position="325"/>
        <end position="360"/>
    </location>
</feature>
<name>A0A813AQ73_9DINO</name>
<keyword evidence="5" id="KW-0206">Cytoskeleton</keyword>
<dbReference type="PROSITE" id="PS50222">
    <property type="entry name" value="EF_HAND_2"/>
    <property type="match status" value="3"/>
</dbReference>
<gene>
    <name evidence="7" type="primary">Icl1e</name>
    <name evidence="7" type="ORF">SNEC2469_LOCUS28626</name>
</gene>
<sequence length="468" mass="52791">MGQGLSQSVQCCQQEQLKRCDGELRTGSPHFHVCDVDKDECLQERVYVASWTESQSAHLVIDDRGDEPRPREALHMQTLSYSPVRYEECDTIDTARSQDRYSNALVHTARMNTRRQLLDRQAWLSSAVQGRYAMLLLSSPEAHGAPIWRVPTKYYLDHNHSSLSFFPGGADGTDLSIMMDAILGICSLSDSMMLIAQWESHLTDMEKNCGVLLKYRSNDAKASGCEVCFLEESEAAKDMFIHILTVLWLEKPQPHSAWLELQIFSDARRCQQRTVLPMLAVFVMLIEFLSTIGDLRPSFTMSMGASRRGAPRKKLTYDKPGLTEDEIDEIKEAFNLFDTDGSGTIDPGELKAAMRSLGFETKNPTIFQMIADLDQDGTAIGFDDFLDAITAKLGDKETRDGIHKIFNLFDDDKTGTITLKNLKRVSKELGETMTEEELREMIERADTDGDGAITPEDFYNIMTKKTFP</sequence>
<dbReference type="CDD" id="cd00051">
    <property type="entry name" value="EFh"/>
    <property type="match status" value="2"/>
</dbReference>
<dbReference type="PANTHER" id="PTHR23048:SF59">
    <property type="entry name" value="EF-HAND SUPERFAMILY PROTEIN"/>
    <property type="match status" value="1"/>
</dbReference>
<evidence type="ECO:0000256" key="2">
    <source>
        <dbReference type="ARBA" id="ARBA00005253"/>
    </source>
</evidence>
<dbReference type="Gene3D" id="1.10.238.10">
    <property type="entry name" value="EF-hand"/>
    <property type="match status" value="2"/>
</dbReference>
<comment type="similarity">
    <text evidence="2">Belongs to the centrin family.</text>
</comment>
<dbReference type="GO" id="GO:0016460">
    <property type="term" value="C:myosin II complex"/>
    <property type="evidence" value="ECO:0007669"/>
    <property type="project" value="TreeGrafter"/>
</dbReference>
<reference evidence="7" key="1">
    <citation type="submission" date="2021-02" db="EMBL/GenBank/DDBJ databases">
        <authorList>
            <person name="Dougan E. K."/>
            <person name="Rhodes N."/>
            <person name="Thang M."/>
            <person name="Chan C."/>
        </authorList>
    </citation>
    <scope>NUCLEOTIDE SEQUENCE</scope>
</reference>
<feature type="domain" description="EF-hand" evidence="6">
    <location>
        <begin position="433"/>
        <end position="468"/>
    </location>
</feature>
<dbReference type="SUPFAM" id="SSF47473">
    <property type="entry name" value="EF-hand"/>
    <property type="match status" value="1"/>
</dbReference>
<evidence type="ECO:0000256" key="4">
    <source>
        <dbReference type="ARBA" id="ARBA00022837"/>
    </source>
</evidence>
<accession>A0A813AQ73</accession>
<evidence type="ECO:0000256" key="3">
    <source>
        <dbReference type="ARBA" id="ARBA00022737"/>
    </source>
</evidence>
<dbReference type="Pfam" id="PF13499">
    <property type="entry name" value="EF-hand_7"/>
    <property type="match status" value="2"/>
</dbReference>
<dbReference type="InterPro" id="IPR018247">
    <property type="entry name" value="EF_Hand_1_Ca_BS"/>
</dbReference>
<dbReference type="PANTHER" id="PTHR23048">
    <property type="entry name" value="MYOSIN LIGHT CHAIN 1, 3"/>
    <property type="match status" value="1"/>
</dbReference>
<keyword evidence="4" id="KW-0106">Calcium</keyword>
<dbReference type="InterPro" id="IPR011992">
    <property type="entry name" value="EF-hand-dom_pair"/>
</dbReference>
<dbReference type="GO" id="GO:0005509">
    <property type="term" value="F:calcium ion binding"/>
    <property type="evidence" value="ECO:0007669"/>
    <property type="project" value="InterPro"/>
</dbReference>
<evidence type="ECO:0000313" key="8">
    <source>
        <dbReference type="Proteomes" id="UP000601435"/>
    </source>
</evidence>
<dbReference type="Proteomes" id="UP000601435">
    <property type="component" value="Unassembled WGS sequence"/>
</dbReference>
<evidence type="ECO:0000256" key="1">
    <source>
        <dbReference type="ARBA" id="ARBA00004245"/>
    </source>
</evidence>
<evidence type="ECO:0000256" key="5">
    <source>
        <dbReference type="ARBA" id="ARBA00023212"/>
    </source>
</evidence>
<evidence type="ECO:0000259" key="6">
    <source>
        <dbReference type="PROSITE" id="PS50222"/>
    </source>
</evidence>
<protein>
    <submittedName>
        <fullName evidence="7">Icl1e protein</fullName>
    </submittedName>
</protein>
<dbReference type="AlphaFoldDB" id="A0A813AQ73"/>
<comment type="caution">
    <text evidence="7">The sequence shown here is derived from an EMBL/GenBank/DDBJ whole genome shotgun (WGS) entry which is preliminary data.</text>
</comment>
<proteinExistence type="inferred from homology"/>
<feature type="domain" description="EF-hand" evidence="6">
    <location>
        <begin position="397"/>
        <end position="432"/>
    </location>
</feature>
<dbReference type="SMART" id="SM00054">
    <property type="entry name" value="EFh"/>
    <property type="match status" value="4"/>
</dbReference>
<dbReference type="PROSITE" id="PS00018">
    <property type="entry name" value="EF_HAND_1"/>
    <property type="match status" value="2"/>
</dbReference>
<comment type="subcellular location">
    <subcellularLocation>
        <location evidence="1">Cytoplasm</location>
        <location evidence="1">Cytoskeleton</location>
    </subcellularLocation>
</comment>
<keyword evidence="3" id="KW-0677">Repeat</keyword>